<dbReference type="InterPro" id="IPR001005">
    <property type="entry name" value="SANT/Myb"/>
</dbReference>
<protein>
    <submittedName>
        <fullName evidence="7">R2R3-MYB transcription factor MYB11</fullName>
    </submittedName>
</protein>
<accession>A5JYF5</accession>
<keyword evidence="3" id="KW-0238">DNA-binding</keyword>
<reference evidence="7" key="1">
    <citation type="journal article" date="2007" name="BMC Plant Biol.">
        <title>Conifer R2R3-MYB transcription factors: sequence analyses and gene expression in wood-forming tissues of white spruce (Picea glauca).</title>
        <authorList>
            <person name="Bedon F."/>
            <person name="Grima-Pettenati J."/>
            <person name="Mackay J."/>
        </authorList>
    </citation>
    <scope>NUCLEOTIDE SEQUENCE</scope>
</reference>
<comment type="subcellular location">
    <subcellularLocation>
        <location evidence="1">Nucleus</location>
    </subcellularLocation>
</comment>
<dbReference type="FunFam" id="1.10.10.60:FF:000001">
    <property type="entry name" value="MYB-related transcription factor"/>
    <property type="match status" value="1"/>
</dbReference>
<dbReference type="SMART" id="SM00717">
    <property type="entry name" value="SANT"/>
    <property type="match status" value="2"/>
</dbReference>
<sequence>MGRAPCCDKDGLKKGPWTPEEDQKLTDYIQRHGHGSWRTLPKHAGLLRCGKSCRLRWTNYLRPDIKRGKFSFEEEQTIVQLHGVLGNKWSAIASHLPGRTDNEIKNYWNTHLKKRLLQMGIDPVTHRPRIDLFNFSNMTQLLAPASLSHMAAQWERARLEAVTTDYLRVLAAYRSAAMMQQASHSQSSTMDADHLMSYLRNQLGDAAFCNMPDNMNSAMAQANWALNSENLGSSDSNALATQIIMEQLQVPAAQIMRNLQIQTQNTAELSACSLPLNGTSMTQHSSPTSTLSSLDGFHTLKAEQRNNNSNKNNVPNSHDSTKINNQALLQDQGYDNLMNASASLVQQHSRSQDNNSLSTDQLVTSPILWPEGQFLGISKNNNSESVPALVSTTSSPNIFNDTSDMFHDASPVQNSQNCMRSDCISTNGYGLPADLFLDFGLETTKQQNVETMAPATSTTHVISGSSSWSEMQNSHEDGGDYWSNMLKYVGESSISNSTL</sequence>
<keyword evidence="2" id="KW-0677">Repeat</keyword>
<dbReference type="GO" id="GO:0005634">
    <property type="term" value="C:nucleus"/>
    <property type="evidence" value="ECO:0007669"/>
    <property type="project" value="UniProtKB-SubCell"/>
</dbReference>
<evidence type="ECO:0000256" key="2">
    <source>
        <dbReference type="ARBA" id="ARBA00022737"/>
    </source>
</evidence>
<feature type="domain" description="HTH myb-type" evidence="6">
    <location>
        <begin position="9"/>
        <end position="61"/>
    </location>
</feature>
<proteinExistence type="evidence at transcript level"/>
<organism evidence="7">
    <name type="scientific">Picea glauca</name>
    <name type="common">White spruce</name>
    <name type="synonym">Pinus glauca</name>
    <dbReference type="NCBI Taxonomy" id="3330"/>
    <lineage>
        <taxon>Eukaryota</taxon>
        <taxon>Viridiplantae</taxon>
        <taxon>Streptophyta</taxon>
        <taxon>Embryophyta</taxon>
        <taxon>Tracheophyta</taxon>
        <taxon>Spermatophyta</taxon>
        <taxon>Pinopsida</taxon>
        <taxon>Pinidae</taxon>
        <taxon>Conifers I</taxon>
        <taxon>Pinales</taxon>
        <taxon>Pinaceae</taxon>
        <taxon>Picea</taxon>
    </lineage>
</organism>
<dbReference type="PANTHER" id="PTHR47994">
    <property type="entry name" value="F14D16.11-RELATED"/>
    <property type="match status" value="1"/>
</dbReference>
<dbReference type="Gene3D" id="1.10.10.60">
    <property type="entry name" value="Homeodomain-like"/>
    <property type="match status" value="2"/>
</dbReference>
<dbReference type="AlphaFoldDB" id="A5JYF5"/>
<dbReference type="GO" id="GO:0003677">
    <property type="term" value="F:DNA binding"/>
    <property type="evidence" value="ECO:0007669"/>
    <property type="project" value="UniProtKB-KW"/>
</dbReference>
<dbReference type="InterPro" id="IPR015495">
    <property type="entry name" value="Myb_TF_plants"/>
</dbReference>
<dbReference type="PROSITE" id="PS50090">
    <property type="entry name" value="MYB_LIKE"/>
    <property type="match status" value="2"/>
</dbReference>
<dbReference type="InterPro" id="IPR009057">
    <property type="entry name" value="Homeodomain-like_sf"/>
</dbReference>
<name>A5JYF5_PICGL</name>
<evidence type="ECO:0000256" key="1">
    <source>
        <dbReference type="ARBA" id="ARBA00004123"/>
    </source>
</evidence>
<feature type="domain" description="HTH myb-type" evidence="6">
    <location>
        <begin position="62"/>
        <end position="116"/>
    </location>
</feature>
<dbReference type="SUPFAM" id="SSF46689">
    <property type="entry name" value="Homeodomain-like"/>
    <property type="match status" value="1"/>
</dbReference>
<dbReference type="FunFam" id="1.10.10.60:FF:000349">
    <property type="entry name" value="Transcription factor MYB39"/>
    <property type="match status" value="1"/>
</dbReference>
<evidence type="ECO:0000256" key="3">
    <source>
        <dbReference type="ARBA" id="ARBA00023125"/>
    </source>
</evidence>
<dbReference type="EMBL" id="EF601074">
    <property type="protein sequence ID" value="ABQ51227.1"/>
    <property type="molecule type" value="mRNA"/>
</dbReference>
<evidence type="ECO:0000313" key="7">
    <source>
        <dbReference type="EMBL" id="ABQ51227.1"/>
    </source>
</evidence>
<dbReference type="PANTHER" id="PTHR47994:SF5">
    <property type="entry name" value="F14D16.11-RELATED"/>
    <property type="match status" value="1"/>
</dbReference>
<feature type="domain" description="Myb-like" evidence="5">
    <location>
        <begin position="62"/>
        <end position="112"/>
    </location>
</feature>
<evidence type="ECO:0000259" key="5">
    <source>
        <dbReference type="PROSITE" id="PS50090"/>
    </source>
</evidence>
<evidence type="ECO:0000256" key="4">
    <source>
        <dbReference type="ARBA" id="ARBA00023242"/>
    </source>
</evidence>
<feature type="domain" description="Myb-like" evidence="5">
    <location>
        <begin position="9"/>
        <end position="61"/>
    </location>
</feature>
<evidence type="ECO:0000259" key="6">
    <source>
        <dbReference type="PROSITE" id="PS51294"/>
    </source>
</evidence>
<dbReference type="PROSITE" id="PS51294">
    <property type="entry name" value="HTH_MYB"/>
    <property type="match status" value="2"/>
</dbReference>
<keyword evidence="4" id="KW-0539">Nucleus</keyword>
<dbReference type="CDD" id="cd00167">
    <property type="entry name" value="SANT"/>
    <property type="match status" value="2"/>
</dbReference>
<dbReference type="Pfam" id="PF00249">
    <property type="entry name" value="Myb_DNA-binding"/>
    <property type="match status" value="2"/>
</dbReference>
<dbReference type="InterPro" id="IPR017930">
    <property type="entry name" value="Myb_dom"/>
</dbReference>